<evidence type="ECO:0000259" key="4">
    <source>
        <dbReference type="PROSITE" id="PS51175"/>
    </source>
</evidence>
<comment type="caution">
    <text evidence="5">The sequence shown here is derived from an EMBL/GenBank/DDBJ whole genome shotgun (WGS) entry which is preliminary data.</text>
</comment>
<keyword evidence="3 5" id="KW-0378">Hydrolase</keyword>
<dbReference type="InterPro" id="IPR006584">
    <property type="entry name" value="Cellulose-bd_IV"/>
</dbReference>
<dbReference type="InterPro" id="IPR005084">
    <property type="entry name" value="CBM6"/>
</dbReference>
<dbReference type="RefSeq" id="WP_307340582.1">
    <property type="nucleotide sequence ID" value="NZ_JAUSUD010000007.1"/>
</dbReference>
<dbReference type="PROSITE" id="PS51175">
    <property type="entry name" value="CBM6"/>
    <property type="match status" value="1"/>
</dbReference>
<dbReference type="CDD" id="cd23343">
    <property type="entry name" value="beta-trefoil_FSCN_BglX-like"/>
    <property type="match status" value="1"/>
</dbReference>
<dbReference type="CDD" id="cd04084">
    <property type="entry name" value="CBM6_xylanase-like"/>
    <property type="match status" value="1"/>
</dbReference>
<dbReference type="SUPFAM" id="SSF51445">
    <property type="entry name" value="(Trans)glycosidases"/>
    <property type="match status" value="1"/>
</dbReference>
<dbReference type="InterPro" id="IPR036881">
    <property type="entry name" value="Glyco_hydro_3_C_sf"/>
</dbReference>
<keyword evidence="6" id="KW-1185">Reference proteome</keyword>
<dbReference type="Pfam" id="PF00933">
    <property type="entry name" value="Glyco_hydro_3"/>
    <property type="match status" value="1"/>
</dbReference>
<dbReference type="InterPro" id="IPR036962">
    <property type="entry name" value="Glyco_hydro_3_N_sf"/>
</dbReference>
<evidence type="ECO:0000313" key="5">
    <source>
        <dbReference type="EMBL" id="MDQ0230742.1"/>
    </source>
</evidence>
<dbReference type="SUPFAM" id="SSF49785">
    <property type="entry name" value="Galactose-binding domain-like"/>
    <property type="match status" value="1"/>
</dbReference>
<organism evidence="5 6">
    <name type="scientific">Metabacillus malikii</name>
    <dbReference type="NCBI Taxonomy" id="1504265"/>
    <lineage>
        <taxon>Bacteria</taxon>
        <taxon>Bacillati</taxon>
        <taxon>Bacillota</taxon>
        <taxon>Bacilli</taxon>
        <taxon>Bacillales</taxon>
        <taxon>Bacillaceae</taxon>
        <taxon>Metabacillus</taxon>
    </lineage>
</organism>
<reference evidence="5 6" key="1">
    <citation type="submission" date="2023-07" db="EMBL/GenBank/DDBJ databases">
        <title>Genomic Encyclopedia of Type Strains, Phase IV (KMG-IV): sequencing the most valuable type-strain genomes for metagenomic binning, comparative biology and taxonomic classification.</title>
        <authorList>
            <person name="Goeker M."/>
        </authorList>
    </citation>
    <scope>NUCLEOTIDE SEQUENCE [LARGE SCALE GENOMIC DNA]</scope>
    <source>
        <strain evidence="5 6">DSM 29005</strain>
    </source>
</reference>
<sequence>MDSVTKTYNFQNCELPLEERVEDLISHLTLEEKINLMCQYQVEIPRLGIRKYKHGTEVAHGVAWLGEATVFPQNIGLGCTWDEELMKEVGSAIADEARVYYQKEPEINGLTVWAPTVDMERDPRWGRTEEAYGEDPHLTGKLTTELIKGLQGEDETYLKTAATLKHFLGNNNEVDRGECSVSIDPRNMNEYYLKAFERQIKEGNAQSIMTAYNAVNGTLCNMNPAVNDILKKEWGMDGFVVSDAGDVLGSVNEHKYVESYAEAVALSIKNGVDSITDNQEVSLRAINDALEQGLLEEADLDQALKNTFRVRFRLGEFDPDEQNPFANINEDKLCSPEHSKLSLQAARKSIVLLKNEQSTLPLKSNKVAVIGTLANEVFTDWYSGTPPYKVTPVQGISKKVSEQILFADGCDRIRLRSASTGKYVQVDETTHFVKVGEAIDGAQDTFIHKNWGWGSVTLQSEHNQKYVTVEDNGNLSATALEAKGWFVKEVFGMQEKSNQQVHLTSWDQQPIGLNKNESVTVLDKEADYFVKEVVESGIEKAVEAAKQAETAILFVGNSPFINGKECIDRPNLNLPSDQEKLIQEVLKVNPNTVVVIVGSYPFSINWVKQHVPAVIYTSHGGQEHGQAIADVLFGDYNPAGRLNMTWYQSAAQLADFMDYDIIKGKRTYQYFDDVVLYPFGHGLSYSSFLYENLVISEIDREKLNISATVTNTSEVDGEEVVQLYVRCDISRVKRPLKTLKGFKRVFIKKGQSKVVTFEIRKDELAIWDVTRETFCVEKGTYTLMVGSSSEAIKLEKQVEIDGDIIPLRKVNELVKAINYDDYHAVYLDECKDGLTGSIHASIRSKKDTSWISLHEVSWDNSYQSFIARIANGGEKTLLEIRANDLDGPVICECEVPKTGGYQAWTTIHFPINQGLEVDKLYIRFKGEIQLSWFKFV</sequence>
<dbReference type="InterPro" id="IPR008979">
    <property type="entry name" value="Galactose-bd-like_sf"/>
</dbReference>
<dbReference type="InterPro" id="IPR017853">
    <property type="entry name" value="GH"/>
</dbReference>
<dbReference type="SMART" id="SM01217">
    <property type="entry name" value="Fn3_like"/>
    <property type="match status" value="1"/>
</dbReference>
<dbReference type="Pfam" id="PF14310">
    <property type="entry name" value="Fn3-like"/>
    <property type="match status" value="1"/>
</dbReference>
<dbReference type="PANTHER" id="PTHR42721">
    <property type="entry name" value="SUGAR HYDROLASE-RELATED"/>
    <property type="match status" value="1"/>
</dbReference>
<dbReference type="Gene3D" id="2.60.40.10">
    <property type="entry name" value="Immunoglobulins"/>
    <property type="match status" value="1"/>
</dbReference>
<dbReference type="SMART" id="SM00606">
    <property type="entry name" value="CBD_IV"/>
    <property type="match status" value="1"/>
</dbReference>
<dbReference type="InterPro" id="IPR002772">
    <property type="entry name" value="Glyco_hydro_3_C"/>
</dbReference>
<dbReference type="Pfam" id="PF03422">
    <property type="entry name" value="CBM_6"/>
    <property type="match status" value="1"/>
</dbReference>
<dbReference type="InterPro" id="IPR001764">
    <property type="entry name" value="Glyco_hydro_3_N"/>
</dbReference>
<keyword evidence="2" id="KW-0732">Signal</keyword>
<dbReference type="Pfam" id="PF01915">
    <property type="entry name" value="Glyco_hydro_3_C"/>
    <property type="match status" value="1"/>
</dbReference>
<proteinExistence type="inferred from homology"/>
<gene>
    <name evidence="5" type="ORF">J2S19_001998</name>
</gene>
<dbReference type="GO" id="GO:0008422">
    <property type="term" value="F:beta-glucosidase activity"/>
    <property type="evidence" value="ECO:0007669"/>
    <property type="project" value="UniProtKB-EC"/>
</dbReference>
<dbReference type="InterPro" id="IPR013783">
    <property type="entry name" value="Ig-like_fold"/>
</dbReference>
<dbReference type="SUPFAM" id="SSF52279">
    <property type="entry name" value="Beta-D-glucan exohydrolase, C-terminal domain"/>
    <property type="match status" value="1"/>
</dbReference>
<name>A0ABT9ZEN9_9BACI</name>
<feature type="domain" description="CBM6" evidence="4">
    <location>
        <begin position="812"/>
        <end position="936"/>
    </location>
</feature>
<dbReference type="Proteomes" id="UP001234495">
    <property type="component" value="Unassembled WGS sequence"/>
</dbReference>
<dbReference type="Gene3D" id="2.60.120.260">
    <property type="entry name" value="Galactose-binding domain-like"/>
    <property type="match status" value="1"/>
</dbReference>
<protein>
    <submittedName>
        <fullName evidence="5">Beta-glucosidase</fullName>
        <ecNumber evidence="5">3.2.1.21</ecNumber>
    </submittedName>
</protein>
<accession>A0ABT9ZEN9</accession>
<dbReference type="InterPro" id="IPR008999">
    <property type="entry name" value="Actin-crosslinking"/>
</dbReference>
<evidence type="ECO:0000313" key="6">
    <source>
        <dbReference type="Proteomes" id="UP001234495"/>
    </source>
</evidence>
<comment type="similarity">
    <text evidence="1">Belongs to the glycosyl hydrolase 3 family.</text>
</comment>
<keyword evidence="5" id="KW-0326">Glycosidase</keyword>
<dbReference type="EC" id="3.2.1.21" evidence="5"/>
<dbReference type="Gene3D" id="3.20.20.300">
    <property type="entry name" value="Glycoside hydrolase, family 3, N-terminal domain"/>
    <property type="match status" value="1"/>
</dbReference>
<dbReference type="SUPFAM" id="SSF50405">
    <property type="entry name" value="Actin-crosslinking proteins"/>
    <property type="match status" value="1"/>
</dbReference>
<dbReference type="Gene3D" id="2.60.120.380">
    <property type="match status" value="1"/>
</dbReference>
<dbReference type="PRINTS" id="PR00133">
    <property type="entry name" value="GLHYDRLASE3"/>
</dbReference>
<dbReference type="PANTHER" id="PTHR42721:SF3">
    <property type="entry name" value="BETA-D-XYLOSIDASE 5-RELATED"/>
    <property type="match status" value="1"/>
</dbReference>
<dbReference type="InterPro" id="IPR026891">
    <property type="entry name" value="Fn3-like"/>
</dbReference>
<evidence type="ECO:0000256" key="3">
    <source>
        <dbReference type="ARBA" id="ARBA00022801"/>
    </source>
</evidence>
<evidence type="ECO:0000256" key="1">
    <source>
        <dbReference type="ARBA" id="ARBA00005336"/>
    </source>
</evidence>
<dbReference type="EMBL" id="JAUSUD010000007">
    <property type="protein sequence ID" value="MDQ0230742.1"/>
    <property type="molecule type" value="Genomic_DNA"/>
</dbReference>
<dbReference type="InterPro" id="IPR044993">
    <property type="entry name" value="BXL"/>
</dbReference>
<dbReference type="Gene3D" id="3.40.50.1700">
    <property type="entry name" value="Glycoside hydrolase family 3 C-terminal domain"/>
    <property type="match status" value="1"/>
</dbReference>
<evidence type="ECO:0000256" key="2">
    <source>
        <dbReference type="ARBA" id="ARBA00022729"/>
    </source>
</evidence>